<dbReference type="RefSeq" id="WP_169035607.1">
    <property type="nucleotide sequence ID" value="NZ_LANA01000001.1"/>
</dbReference>
<comment type="caution">
    <text evidence="5">The sequence shown here is derived from an EMBL/GenBank/DDBJ whole genome shotgun (WGS) entry which is preliminary data.</text>
</comment>
<dbReference type="InterPro" id="IPR015813">
    <property type="entry name" value="Pyrv/PenolPyrv_kinase-like_dom"/>
</dbReference>
<dbReference type="Pfam" id="PF03328">
    <property type="entry name" value="HpcH_HpaI"/>
    <property type="match status" value="1"/>
</dbReference>
<protein>
    <submittedName>
        <fullName evidence="5">2-dehydro-3-deoxyglucarate aldolase</fullName>
    </submittedName>
</protein>
<evidence type="ECO:0000259" key="4">
    <source>
        <dbReference type="Pfam" id="PF03328"/>
    </source>
</evidence>
<keyword evidence="6" id="KW-1185">Reference proteome</keyword>
<dbReference type="InterPro" id="IPR040442">
    <property type="entry name" value="Pyrv_kinase-like_dom_sf"/>
</dbReference>
<dbReference type="InterPro" id="IPR050251">
    <property type="entry name" value="HpcH-HpaI_aldolase"/>
</dbReference>
<accession>A0ABX1SZ23</accession>
<evidence type="ECO:0000313" key="6">
    <source>
        <dbReference type="Proteomes" id="UP001166004"/>
    </source>
</evidence>
<evidence type="ECO:0000256" key="3">
    <source>
        <dbReference type="ARBA" id="ARBA00023239"/>
    </source>
</evidence>
<dbReference type="PANTHER" id="PTHR30502:SF0">
    <property type="entry name" value="PHOSPHOENOLPYRUVATE CARBOXYLASE FAMILY PROTEIN"/>
    <property type="match status" value="1"/>
</dbReference>
<feature type="domain" description="HpcH/HpaI aldolase/citrate lyase" evidence="4">
    <location>
        <begin position="23"/>
        <end position="242"/>
    </location>
</feature>
<gene>
    <name evidence="5" type="ORF">VP91_00002250</name>
</gene>
<keyword evidence="3" id="KW-0456">Lyase</keyword>
<dbReference type="PANTHER" id="PTHR30502">
    <property type="entry name" value="2-KETO-3-DEOXY-L-RHAMNONATE ALDOLASE"/>
    <property type="match status" value="1"/>
</dbReference>
<organism evidence="5 6">
    <name type="scientific">Pelagibacter ubique</name>
    <dbReference type="NCBI Taxonomy" id="198252"/>
    <lineage>
        <taxon>Bacteria</taxon>
        <taxon>Pseudomonadati</taxon>
        <taxon>Pseudomonadota</taxon>
        <taxon>Alphaproteobacteria</taxon>
        <taxon>Candidatus Pelagibacterales</taxon>
        <taxon>Candidatus Pelagibacteraceae</taxon>
        <taxon>Candidatus Pelagibacter</taxon>
    </lineage>
</organism>
<reference evidence="5 6" key="1">
    <citation type="submission" date="2019-07" db="EMBL/GenBank/DDBJ databases">
        <title>SAR11 Genome Evolution.</title>
        <authorList>
            <person name="Giovannoni S."/>
        </authorList>
    </citation>
    <scope>NUCLEOTIDE SEQUENCE [LARGE SCALE GENOMIC DNA]</scope>
    <source>
        <strain evidence="5 6">HTCC9565</strain>
    </source>
</reference>
<keyword evidence="2" id="KW-0479">Metal-binding</keyword>
<proteinExistence type="inferred from homology"/>
<evidence type="ECO:0000313" key="5">
    <source>
        <dbReference type="EMBL" id="NMN67092.1"/>
    </source>
</evidence>
<evidence type="ECO:0000256" key="2">
    <source>
        <dbReference type="ARBA" id="ARBA00022723"/>
    </source>
</evidence>
<dbReference type="SUPFAM" id="SSF51621">
    <property type="entry name" value="Phosphoenolpyruvate/pyruvate domain"/>
    <property type="match status" value="1"/>
</dbReference>
<dbReference type="EMBL" id="LANA01000001">
    <property type="protein sequence ID" value="NMN67092.1"/>
    <property type="molecule type" value="Genomic_DNA"/>
</dbReference>
<dbReference type="Proteomes" id="UP001166004">
    <property type="component" value="Unassembled WGS sequence"/>
</dbReference>
<dbReference type="Gene3D" id="3.20.20.60">
    <property type="entry name" value="Phosphoenolpyruvate-binding domains"/>
    <property type="match status" value="1"/>
</dbReference>
<sequence>MKNNFIKINQIRKKLKTNKPSFGTWMQIPHADIAKILTNNNFDWIALDLEHGSGSINDIPKLSFVIGDSKSAFIVRISDENFKSVGRFLDLGVEGFILSKVEDPKKIKEVIDKSNFPPEGDRGYGFSISNDFGLQDMSETLKFKPLIVAMIETVKGLKNINRIVKVKGLDAIFIGPYDLSLSLGIPGQFQNKKFQKTILNVINICKKNKIACGIHMTEPKKDDLKENLKKGFTFIAYAMDSSFLKKIKLK</sequence>
<evidence type="ECO:0000256" key="1">
    <source>
        <dbReference type="ARBA" id="ARBA00005568"/>
    </source>
</evidence>
<name>A0ABX1SZ23_PELUQ</name>
<comment type="similarity">
    <text evidence="1">Belongs to the HpcH/HpaI aldolase family.</text>
</comment>
<dbReference type="InterPro" id="IPR005000">
    <property type="entry name" value="Aldolase/citrate-lyase_domain"/>
</dbReference>